<dbReference type="KEGG" id="mpp:MICPUCDRAFT_25400"/>
<reference evidence="10 11" key="1">
    <citation type="journal article" date="2009" name="Science">
        <title>Green evolution and dynamic adaptations revealed by genomes of the marine picoeukaryotes Micromonas.</title>
        <authorList>
            <person name="Worden A.Z."/>
            <person name="Lee J.H."/>
            <person name="Mock T."/>
            <person name="Rouze P."/>
            <person name="Simmons M.P."/>
            <person name="Aerts A.L."/>
            <person name="Allen A.E."/>
            <person name="Cuvelier M.L."/>
            <person name="Derelle E."/>
            <person name="Everett M.V."/>
            <person name="Foulon E."/>
            <person name="Grimwood J."/>
            <person name="Gundlach H."/>
            <person name="Henrissat B."/>
            <person name="Napoli C."/>
            <person name="McDonald S.M."/>
            <person name="Parker M.S."/>
            <person name="Rombauts S."/>
            <person name="Salamov A."/>
            <person name="Von Dassow P."/>
            <person name="Badger J.H."/>
            <person name="Coutinho P.M."/>
            <person name="Demir E."/>
            <person name="Dubchak I."/>
            <person name="Gentemann C."/>
            <person name="Eikrem W."/>
            <person name="Gready J.E."/>
            <person name="John U."/>
            <person name="Lanier W."/>
            <person name="Lindquist E.A."/>
            <person name="Lucas S."/>
            <person name="Mayer K.F."/>
            <person name="Moreau H."/>
            <person name="Not F."/>
            <person name="Otillar R."/>
            <person name="Panaud O."/>
            <person name="Pangilinan J."/>
            <person name="Paulsen I."/>
            <person name="Piegu B."/>
            <person name="Poliakov A."/>
            <person name="Robbens S."/>
            <person name="Schmutz J."/>
            <person name="Toulza E."/>
            <person name="Wyss T."/>
            <person name="Zelensky A."/>
            <person name="Zhou K."/>
            <person name="Armbrust E.V."/>
            <person name="Bhattacharya D."/>
            <person name="Goodenough U.W."/>
            <person name="Van de Peer Y."/>
            <person name="Grigoriev I.V."/>
        </authorList>
    </citation>
    <scope>NUCLEOTIDE SEQUENCE [LARGE SCALE GENOMIC DNA]</scope>
    <source>
        <strain evidence="10 11">CCMP1545</strain>
    </source>
</reference>
<dbReference type="SMART" id="SM00487">
    <property type="entry name" value="DEXDc"/>
    <property type="match status" value="1"/>
</dbReference>
<keyword evidence="3" id="KW-0378">Hydrolase</keyword>
<dbReference type="STRING" id="564608.C1MLR5"/>
<dbReference type="PROSITE" id="PS51192">
    <property type="entry name" value="HELICASE_ATP_BIND_1"/>
    <property type="match status" value="1"/>
</dbReference>
<dbReference type="GO" id="GO:0003678">
    <property type="term" value="F:DNA helicase activity"/>
    <property type="evidence" value="ECO:0007669"/>
    <property type="project" value="TreeGrafter"/>
</dbReference>
<dbReference type="InterPro" id="IPR027417">
    <property type="entry name" value="P-loop_NTPase"/>
</dbReference>
<name>C1MLR5_MICPC</name>
<dbReference type="GO" id="GO:0003677">
    <property type="term" value="F:DNA binding"/>
    <property type="evidence" value="ECO:0007669"/>
    <property type="project" value="UniProtKB-KW"/>
</dbReference>
<proteinExistence type="predicted"/>
<keyword evidence="11" id="KW-1185">Reference proteome</keyword>
<dbReference type="OMA" id="FEYIDLA"/>
<feature type="domain" description="Helicase C-terminal" evidence="9">
    <location>
        <begin position="232"/>
        <end position="386"/>
    </location>
</feature>
<evidence type="ECO:0000313" key="10">
    <source>
        <dbReference type="EMBL" id="EEH59585.1"/>
    </source>
</evidence>
<keyword evidence="5" id="KW-0067">ATP-binding</keyword>
<keyword evidence="6" id="KW-0238">DNA-binding</keyword>
<organism evidence="11">
    <name type="scientific">Micromonas pusilla (strain CCMP1545)</name>
    <name type="common">Picoplanktonic green alga</name>
    <dbReference type="NCBI Taxonomy" id="564608"/>
    <lineage>
        <taxon>Eukaryota</taxon>
        <taxon>Viridiplantae</taxon>
        <taxon>Chlorophyta</taxon>
        <taxon>Mamiellophyceae</taxon>
        <taxon>Mamiellales</taxon>
        <taxon>Mamiellaceae</taxon>
        <taxon>Micromonas</taxon>
    </lineage>
</organism>
<dbReference type="AlphaFoldDB" id="C1MLR5"/>
<feature type="non-terminal residue" evidence="10">
    <location>
        <position position="426"/>
    </location>
</feature>
<dbReference type="RefSeq" id="XP_003056209.1">
    <property type="nucleotide sequence ID" value="XM_003056163.1"/>
</dbReference>
<accession>C1MLR5</accession>
<dbReference type="PROSITE" id="PS51194">
    <property type="entry name" value="HELICASE_CTER"/>
    <property type="match status" value="1"/>
</dbReference>
<evidence type="ECO:0000259" key="9">
    <source>
        <dbReference type="PROSITE" id="PS51194"/>
    </source>
</evidence>
<dbReference type="SUPFAM" id="SSF52540">
    <property type="entry name" value="P-loop containing nucleoside triphosphate hydrolases"/>
    <property type="match status" value="2"/>
</dbReference>
<dbReference type="eggNOG" id="KOG0344">
    <property type="taxonomic scope" value="Eukaryota"/>
</dbReference>
<sequence length="426" mass="47870">MSLYLKRLHCIRAPYTPPCEDIYKRFNDSFSYTLTPDQATAIRDCYDDLSKRDTPMDRIVVGDVGFGKTEVAMRAIFRVLSSGGQVFVLAPTTVLAKQHAATISARLEIFDMSVELLNRNVKESSRLAVLQRWMMGKTDVVVGTHLMLNLPPENYKRLNLLVIDEEQRFGVKHKDQISALKATVDVLTLSATPIPRTLHMAITGFRDASLVTTPPPERRPINTQLQVYNEKTVCDAIQFELDRGGQIFYVVPKIQMIDGALQRLQGLFPCLRIMKAHGKMKGDQLDIAMDYFACGKADVLLCTTIVESGLDIPNVNTIIIEEVQQFGLASLYQLRGRVGRACRQAYAYMFHADIGDLRSEAQERLLALEECCGLGEGFKLAERDMAIRGVGTIFGEKQSGQVDNIGADLYMEFLYNQLEQIEKLKL</sequence>
<dbReference type="PANTHER" id="PTHR47964:SF1">
    <property type="entry name" value="ATP-DEPENDENT DNA HELICASE HOMOLOG RECG, CHLOROPLASTIC"/>
    <property type="match status" value="1"/>
</dbReference>
<dbReference type="GeneID" id="9681818"/>
<evidence type="ECO:0000256" key="2">
    <source>
        <dbReference type="ARBA" id="ARBA00022763"/>
    </source>
</evidence>
<keyword evidence="2" id="KW-0227">DNA damage</keyword>
<evidence type="ECO:0000256" key="6">
    <source>
        <dbReference type="ARBA" id="ARBA00023125"/>
    </source>
</evidence>
<evidence type="ECO:0000256" key="5">
    <source>
        <dbReference type="ARBA" id="ARBA00022840"/>
    </source>
</evidence>
<keyword evidence="4" id="KW-0347">Helicase</keyword>
<feature type="domain" description="Helicase ATP-binding" evidence="8">
    <location>
        <begin position="49"/>
        <end position="211"/>
    </location>
</feature>
<keyword evidence="7" id="KW-0234">DNA repair</keyword>
<dbReference type="InterPro" id="IPR014001">
    <property type="entry name" value="Helicase_ATP-bd"/>
</dbReference>
<evidence type="ECO:0000256" key="4">
    <source>
        <dbReference type="ARBA" id="ARBA00022806"/>
    </source>
</evidence>
<gene>
    <name evidence="10" type="ORF">MICPUCDRAFT_25400</name>
</gene>
<evidence type="ECO:0000259" key="8">
    <source>
        <dbReference type="PROSITE" id="PS51192"/>
    </source>
</evidence>
<dbReference type="InterPro" id="IPR047112">
    <property type="entry name" value="RecG/Mfd"/>
</dbReference>
<dbReference type="GO" id="GO:0006281">
    <property type="term" value="P:DNA repair"/>
    <property type="evidence" value="ECO:0007669"/>
    <property type="project" value="UniProtKB-KW"/>
</dbReference>
<keyword evidence="1" id="KW-0547">Nucleotide-binding</keyword>
<protein>
    <submittedName>
        <fullName evidence="10">Predicted protein</fullName>
    </submittedName>
</protein>
<evidence type="ECO:0000313" key="11">
    <source>
        <dbReference type="Proteomes" id="UP000001876"/>
    </source>
</evidence>
<dbReference type="Pfam" id="PF00271">
    <property type="entry name" value="Helicase_C"/>
    <property type="match status" value="1"/>
</dbReference>
<dbReference type="Gene3D" id="3.40.50.300">
    <property type="entry name" value="P-loop containing nucleotide triphosphate hydrolases"/>
    <property type="match status" value="2"/>
</dbReference>
<dbReference type="InterPro" id="IPR001650">
    <property type="entry name" value="Helicase_C-like"/>
</dbReference>
<dbReference type="SMART" id="SM00490">
    <property type="entry name" value="HELICc"/>
    <property type="match status" value="1"/>
</dbReference>
<evidence type="ECO:0000256" key="1">
    <source>
        <dbReference type="ARBA" id="ARBA00022741"/>
    </source>
</evidence>
<evidence type="ECO:0000256" key="7">
    <source>
        <dbReference type="ARBA" id="ARBA00023204"/>
    </source>
</evidence>
<dbReference type="EMBL" id="GG663736">
    <property type="protein sequence ID" value="EEH59585.1"/>
    <property type="molecule type" value="Genomic_DNA"/>
</dbReference>
<dbReference type="Pfam" id="PF00270">
    <property type="entry name" value="DEAD"/>
    <property type="match status" value="1"/>
</dbReference>
<evidence type="ECO:0000256" key="3">
    <source>
        <dbReference type="ARBA" id="ARBA00022801"/>
    </source>
</evidence>
<dbReference type="Proteomes" id="UP000001876">
    <property type="component" value="Unassembled WGS sequence"/>
</dbReference>
<dbReference type="PANTHER" id="PTHR47964">
    <property type="entry name" value="ATP-DEPENDENT DNA HELICASE HOMOLOG RECG, CHLOROPLASTIC"/>
    <property type="match status" value="1"/>
</dbReference>
<dbReference type="GO" id="GO:0005524">
    <property type="term" value="F:ATP binding"/>
    <property type="evidence" value="ECO:0007669"/>
    <property type="project" value="UniProtKB-KW"/>
</dbReference>
<dbReference type="InterPro" id="IPR011545">
    <property type="entry name" value="DEAD/DEAH_box_helicase_dom"/>
</dbReference>
<dbReference type="OrthoDB" id="495638at2759"/>
<dbReference type="GO" id="GO:0016787">
    <property type="term" value="F:hydrolase activity"/>
    <property type="evidence" value="ECO:0007669"/>
    <property type="project" value="UniProtKB-KW"/>
</dbReference>